<dbReference type="InterPro" id="IPR016024">
    <property type="entry name" value="ARM-type_fold"/>
</dbReference>
<dbReference type="EMBL" id="JAINUF010000006">
    <property type="protein sequence ID" value="KAJ8357472.1"/>
    <property type="molecule type" value="Genomic_DNA"/>
</dbReference>
<evidence type="ECO:0000313" key="3">
    <source>
        <dbReference type="Proteomes" id="UP001152622"/>
    </source>
</evidence>
<dbReference type="InterPro" id="IPR011989">
    <property type="entry name" value="ARM-like"/>
</dbReference>
<reference evidence="2" key="1">
    <citation type="journal article" date="2023" name="Science">
        <title>Genome structures resolve the early diversification of teleost fishes.</title>
        <authorList>
            <person name="Parey E."/>
            <person name="Louis A."/>
            <person name="Montfort J."/>
            <person name="Bouchez O."/>
            <person name="Roques C."/>
            <person name="Iampietro C."/>
            <person name="Lluch J."/>
            <person name="Castinel A."/>
            <person name="Donnadieu C."/>
            <person name="Desvignes T."/>
            <person name="Floi Bucao C."/>
            <person name="Jouanno E."/>
            <person name="Wen M."/>
            <person name="Mejri S."/>
            <person name="Dirks R."/>
            <person name="Jansen H."/>
            <person name="Henkel C."/>
            <person name="Chen W.J."/>
            <person name="Zahm M."/>
            <person name="Cabau C."/>
            <person name="Klopp C."/>
            <person name="Thompson A.W."/>
            <person name="Robinson-Rechavi M."/>
            <person name="Braasch I."/>
            <person name="Lecointre G."/>
            <person name="Bobe J."/>
            <person name="Postlethwait J.H."/>
            <person name="Berthelot C."/>
            <person name="Roest Crollius H."/>
            <person name="Guiguen Y."/>
        </authorList>
    </citation>
    <scope>NUCLEOTIDE SEQUENCE</scope>
    <source>
        <strain evidence="2">WJC10195</strain>
    </source>
</reference>
<proteinExistence type="predicted"/>
<dbReference type="SUPFAM" id="SSF48371">
    <property type="entry name" value="ARM repeat"/>
    <property type="match status" value="1"/>
</dbReference>
<evidence type="ECO:0000256" key="1">
    <source>
        <dbReference type="SAM" id="MobiDB-lite"/>
    </source>
</evidence>
<name>A0A9Q1IW93_SYNKA</name>
<protein>
    <submittedName>
        <fullName evidence="2">Uncharacterized protein</fullName>
    </submittedName>
</protein>
<dbReference type="AlphaFoldDB" id="A0A9Q1IW93"/>
<feature type="region of interest" description="Disordered" evidence="1">
    <location>
        <begin position="29"/>
        <end position="50"/>
    </location>
</feature>
<sequence>MRLKYSQPAGEFDASVEMATQCYHHVRSSADDPAASGWTPRSGLTSRGCNAQQTVPRVPCVWTETEALPASQATAARGEVLKNLLPIKEILYGTSEKEVQMEAASHLAQELNGTGLLGSLISDLLLVDFQVGEGVKESEGEA</sequence>
<comment type="caution">
    <text evidence="2">The sequence shown here is derived from an EMBL/GenBank/DDBJ whole genome shotgun (WGS) entry which is preliminary data.</text>
</comment>
<keyword evidence="3" id="KW-1185">Reference proteome</keyword>
<organism evidence="2 3">
    <name type="scientific">Synaphobranchus kaupii</name>
    <name type="common">Kaup's arrowtooth eel</name>
    <dbReference type="NCBI Taxonomy" id="118154"/>
    <lineage>
        <taxon>Eukaryota</taxon>
        <taxon>Metazoa</taxon>
        <taxon>Chordata</taxon>
        <taxon>Craniata</taxon>
        <taxon>Vertebrata</taxon>
        <taxon>Euteleostomi</taxon>
        <taxon>Actinopterygii</taxon>
        <taxon>Neopterygii</taxon>
        <taxon>Teleostei</taxon>
        <taxon>Anguilliformes</taxon>
        <taxon>Synaphobranchidae</taxon>
        <taxon>Synaphobranchus</taxon>
    </lineage>
</organism>
<dbReference type="Gene3D" id="1.25.10.10">
    <property type="entry name" value="Leucine-rich Repeat Variant"/>
    <property type="match status" value="1"/>
</dbReference>
<gene>
    <name evidence="2" type="ORF">SKAU_G00202660</name>
</gene>
<evidence type="ECO:0000313" key="2">
    <source>
        <dbReference type="EMBL" id="KAJ8357472.1"/>
    </source>
</evidence>
<accession>A0A9Q1IW93</accession>
<dbReference type="Proteomes" id="UP001152622">
    <property type="component" value="Chromosome 6"/>
</dbReference>